<proteinExistence type="predicted"/>
<comment type="caution">
    <text evidence="1">The sequence shown here is derived from an EMBL/GenBank/DDBJ whole genome shotgun (WGS) entry which is preliminary data.</text>
</comment>
<dbReference type="EMBL" id="CAJZBQ010000057">
    <property type="protein sequence ID" value="CAG9334137.1"/>
    <property type="molecule type" value="Genomic_DNA"/>
</dbReference>
<sequence length="76" mass="8577">MELGTLELDLKGSIKNSSGELEGWPEENRKRVLTMLEDSGALLGSDSFRRLVVAYTGYEYLITITRDSILVLLREN</sequence>
<protein>
    <submittedName>
        <fullName evidence="1">Uncharacterized protein</fullName>
    </submittedName>
</protein>
<dbReference type="AlphaFoldDB" id="A0AAU9KJE3"/>
<reference evidence="1" key="1">
    <citation type="submission" date="2021-09" db="EMBL/GenBank/DDBJ databases">
        <authorList>
            <consortium name="AG Swart"/>
            <person name="Singh M."/>
            <person name="Singh A."/>
            <person name="Seah K."/>
            <person name="Emmerich C."/>
        </authorList>
    </citation>
    <scope>NUCLEOTIDE SEQUENCE</scope>
    <source>
        <strain evidence="1">ATCC30299</strain>
    </source>
</reference>
<gene>
    <name evidence="1" type="ORF">BSTOLATCC_MIC59930</name>
</gene>
<organism evidence="1 2">
    <name type="scientific">Blepharisma stoltei</name>
    <dbReference type="NCBI Taxonomy" id="1481888"/>
    <lineage>
        <taxon>Eukaryota</taxon>
        <taxon>Sar</taxon>
        <taxon>Alveolata</taxon>
        <taxon>Ciliophora</taxon>
        <taxon>Postciliodesmatophora</taxon>
        <taxon>Heterotrichea</taxon>
        <taxon>Heterotrichida</taxon>
        <taxon>Blepharismidae</taxon>
        <taxon>Blepharisma</taxon>
    </lineage>
</organism>
<keyword evidence="2" id="KW-1185">Reference proteome</keyword>
<evidence type="ECO:0000313" key="1">
    <source>
        <dbReference type="EMBL" id="CAG9334137.1"/>
    </source>
</evidence>
<evidence type="ECO:0000313" key="2">
    <source>
        <dbReference type="Proteomes" id="UP001162131"/>
    </source>
</evidence>
<name>A0AAU9KJE3_9CILI</name>
<dbReference type="Proteomes" id="UP001162131">
    <property type="component" value="Unassembled WGS sequence"/>
</dbReference>
<accession>A0AAU9KJE3</accession>